<dbReference type="Proteomes" id="UP001179280">
    <property type="component" value="Unassembled WGS sequence"/>
</dbReference>
<accession>A0ABS2SRL9</accession>
<evidence type="ECO:0000313" key="3">
    <source>
        <dbReference type="Proteomes" id="UP001179280"/>
    </source>
</evidence>
<dbReference type="InterPro" id="IPR051531">
    <property type="entry name" value="N-acetyltransferase"/>
</dbReference>
<evidence type="ECO:0000313" key="2">
    <source>
        <dbReference type="EMBL" id="MBM7836907.1"/>
    </source>
</evidence>
<keyword evidence="3" id="KW-1185">Reference proteome</keyword>
<evidence type="ECO:0000259" key="1">
    <source>
        <dbReference type="Pfam" id="PF13302"/>
    </source>
</evidence>
<feature type="domain" description="N-acetyltransferase" evidence="1">
    <location>
        <begin position="133"/>
        <end position="274"/>
    </location>
</feature>
<proteinExistence type="predicted"/>
<dbReference type="SUPFAM" id="SSF55729">
    <property type="entry name" value="Acyl-CoA N-acyltransferases (Nat)"/>
    <property type="match status" value="1"/>
</dbReference>
<dbReference type="EMBL" id="JAFBCV010000001">
    <property type="protein sequence ID" value="MBM7836907.1"/>
    <property type="molecule type" value="Genomic_DNA"/>
</dbReference>
<dbReference type="Pfam" id="PF24585">
    <property type="entry name" value="YunG"/>
    <property type="match status" value="1"/>
</dbReference>
<reference evidence="2" key="1">
    <citation type="submission" date="2021-01" db="EMBL/GenBank/DDBJ databases">
        <title>Genomic Encyclopedia of Type Strains, Phase IV (KMG-IV): sequencing the most valuable type-strain genomes for metagenomic binning, comparative biology and taxonomic classification.</title>
        <authorList>
            <person name="Goeker M."/>
        </authorList>
    </citation>
    <scope>NUCLEOTIDE SEQUENCE</scope>
    <source>
        <strain evidence="2">DSM 21943</strain>
    </source>
</reference>
<gene>
    <name evidence="2" type="ORF">JOC54_000138</name>
</gene>
<dbReference type="InterPro" id="IPR016181">
    <property type="entry name" value="Acyl_CoA_acyltransferase"/>
</dbReference>
<sequence length="309" mass="34978">MNKLTSFQVSQAVSQAWSSQSSSKWTEANPARGQCGVTAIVVQELLGGDIYKTKLTDGWHYYNRIEQKRYDLSKSQFQIKLDYSDTPSSREEAWTDTTEQQYRSLKERTLVHLDTIKQGKILFNGTPLLHTGRLLLRRFTHEDVSSVFANWISDERVTDNRVNGAHKSIAETEQRVATILSSYQNEDFCYWAITLKGTGELIGEIDLYDFGKMTSNCAVGYSIGFKWWSRGYCTEALKAVVSYGFEQMNVHKIEAAHNTDNLASGKVLKKAGMQQEGVVRDMIRNSKGQYKDCAIWGILQTDYVGGGDK</sequence>
<dbReference type="Pfam" id="PF13302">
    <property type="entry name" value="Acetyltransf_3"/>
    <property type="match status" value="1"/>
</dbReference>
<dbReference type="Gene3D" id="3.40.630.30">
    <property type="match status" value="1"/>
</dbReference>
<dbReference type="InterPro" id="IPR000182">
    <property type="entry name" value="GNAT_dom"/>
</dbReference>
<protein>
    <submittedName>
        <fullName evidence="2">RimJ/RimL family protein N-acetyltransferase</fullName>
    </submittedName>
</protein>
<dbReference type="InterPro" id="IPR056238">
    <property type="entry name" value="YunG-like"/>
</dbReference>
<comment type="caution">
    <text evidence="2">The sequence shown here is derived from an EMBL/GenBank/DDBJ whole genome shotgun (WGS) entry which is preliminary data.</text>
</comment>
<organism evidence="2 3">
    <name type="scientific">Shouchella xiaoxiensis</name>
    <dbReference type="NCBI Taxonomy" id="766895"/>
    <lineage>
        <taxon>Bacteria</taxon>
        <taxon>Bacillati</taxon>
        <taxon>Bacillota</taxon>
        <taxon>Bacilli</taxon>
        <taxon>Bacillales</taxon>
        <taxon>Bacillaceae</taxon>
        <taxon>Shouchella</taxon>
    </lineage>
</organism>
<dbReference type="PANTHER" id="PTHR43792">
    <property type="entry name" value="GNAT FAMILY, PUTATIVE (AFU_ORTHOLOGUE AFUA_3G00765)-RELATED-RELATED"/>
    <property type="match status" value="1"/>
</dbReference>
<name>A0ABS2SRL9_9BACI</name>